<dbReference type="PANTHER" id="PTHR42792:SF1">
    <property type="entry name" value="FLAGELLAR HOOK-ASSOCIATED PROTEIN 3"/>
    <property type="match status" value="1"/>
</dbReference>
<evidence type="ECO:0000313" key="2">
    <source>
        <dbReference type="EMBL" id="NMR21025.1"/>
    </source>
</evidence>
<dbReference type="PANTHER" id="PTHR42792">
    <property type="entry name" value="FLAGELLIN"/>
    <property type="match status" value="1"/>
</dbReference>
<dbReference type="Proteomes" id="UP000562124">
    <property type="component" value="Unassembled WGS sequence"/>
</dbReference>
<dbReference type="SUPFAM" id="SSF64518">
    <property type="entry name" value="Phase 1 flagellin"/>
    <property type="match status" value="1"/>
</dbReference>
<dbReference type="InterPro" id="IPR001492">
    <property type="entry name" value="Flagellin"/>
</dbReference>
<evidence type="ECO:0000313" key="3">
    <source>
        <dbReference type="Proteomes" id="UP000562124"/>
    </source>
</evidence>
<reference evidence="2 3" key="1">
    <citation type="submission" date="2020-04" db="EMBL/GenBank/DDBJ databases">
        <title>Sequencing and Assembly of C. fimi.</title>
        <authorList>
            <person name="Ramsey A.R."/>
        </authorList>
    </citation>
    <scope>NUCLEOTIDE SEQUENCE [LARGE SCALE GENOMIC DNA]</scope>
    <source>
        <strain evidence="2 3">SB</strain>
    </source>
</reference>
<protein>
    <submittedName>
        <fullName evidence="2">Flagellar hook-associated protein FlgL</fullName>
    </submittedName>
</protein>
<name>A0A7Y0LZK8_CELFI</name>
<dbReference type="InterPro" id="IPR013384">
    <property type="entry name" value="Flagell_FlgL"/>
</dbReference>
<dbReference type="EMBL" id="JABCJJ010000022">
    <property type="protein sequence ID" value="NMR21025.1"/>
    <property type="molecule type" value="Genomic_DNA"/>
</dbReference>
<dbReference type="AlphaFoldDB" id="A0A7Y0LZK8"/>
<keyword evidence="3" id="KW-1185">Reference proteome</keyword>
<dbReference type="InterPro" id="IPR001029">
    <property type="entry name" value="Flagellin_N"/>
</dbReference>
<dbReference type="GO" id="GO:0005198">
    <property type="term" value="F:structural molecule activity"/>
    <property type="evidence" value="ECO:0007669"/>
    <property type="project" value="InterPro"/>
</dbReference>
<sequence>MIGRVTQQTVQRSTLANLQTNLSAMAALQGKLSSTKNITRPSDDPAGTSSAIALRSALRANEQHARNISDGDGWLTNVDSALRGSLDALRQARDLTVQGSNQGVLNAQAREALAVEIEGLRDALLNQANTSYLGRSVFAGTSDAASAVTVDTTTTPPSYTSTSVTGASVERRIDANTLVRVDVDGALAFGEDDPVTGTGSVFSTLDRIAAKLRANEPVSGELTTLDEHRDAMLGQLTAVGARQSQVQTAKLRALDTKTELAGRLSTIEDVDLPGTIIELQMQEVAYKSALGAASRVLQPSLMDYLR</sequence>
<dbReference type="Gene3D" id="1.20.1330.10">
    <property type="entry name" value="f41 fragment of flagellin, N-terminal domain"/>
    <property type="match status" value="1"/>
</dbReference>
<dbReference type="GO" id="GO:0071973">
    <property type="term" value="P:bacterial-type flagellum-dependent cell motility"/>
    <property type="evidence" value="ECO:0007669"/>
    <property type="project" value="InterPro"/>
</dbReference>
<comment type="caution">
    <text evidence="2">The sequence shown here is derived from an EMBL/GenBank/DDBJ whole genome shotgun (WGS) entry which is preliminary data.</text>
</comment>
<keyword evidence="2" id="KW-0282">Flagellum</keyword>
<organism evidence="2 3">
    <name type="scientific">Cellulomonas fimi</name>
    <dbReference type="NCBI Taxonomy" id="1708"/>
    <lineage>
        <taxon>Bacteria</taxon>
        <taxon>Bacillati</taxon>
        <taxon>Actinomycetota</taxon>
        <taxon>Actinomycetes</taxon>
        <taxon>Micrococcales</taxon>
        <taxon>Cellulomonadaceae</taxon>
        <taxon>Cellulomonas</taxon>
    </lineage>
</organism>
<keyword evidence="2" id="KW-0966">Cell projection</keyword>
<dbReference type="RefSeq" id="WP_169325404.1">
    <property type="nucleotide sequence ID" value="NZ_JABCJJ010000022.1"/>
</dbReference>
<feature type="domain" description="Flagellin N-terminal" evidence="1">
    <location>
        <begin position="7"/>
        <end position="142"/>
    </location>
</feature>
<gene>
    <name evidence="2" type="primary">flgL</name>
    <name evidence="2" type="ORF">HIR71_12480</name>
</gene>
<accession>A0A7Y0LZK8</accession>
<keyword evidence="2" id="KW-0969">Cilium</keyword>
<dbReference type="Pfam" id="PF00669">
    <property type="entry name" value="Flagellin_N"/>
    <property type="match status" value="1"/>
</dbReference>
<proteinExistence type="predicted"/>
<evidence type="ECO:0000259" key="1">
    <source>
        <dbReference type="Pfam" id="PF00669"/>
    </source>
</evidence>
<dbReference type="GO" id="GO:0009424">
    <property type="term" value="C:bacterial-type flagellum hook"/>
    <property type="evidence" value="ECO:0007669"/>
    <property type="project" value="InterPro"/>
</dbReference>
<dbReference type="NCBIfam" id="TIGR02550">
    <property type="entry name" value="flagell_flgL"/>
    <property type="match status" value="1"/>
</dbReference>